<protein>
    <submittedName>
        <fullName evidence="1">Uncharacterized protein</fullName>
    </submittedName>
</protein>
<keyword evidence="2" id="KW-1185">Reference proteome</keyword>
<dbReference type="Proteomes" id="UP000022447">
    <property type="component" value="Unassembled WGS sequence"/>
</dbReference>
<dbReference type="AlphaFoldDB" id="X7EHE1"/>
<reference evidence="1 2" key="1">
    <citation type="submission" date="2014-01" db="EMBL/GenBank/DDBJ databases">
        <title>Roseivivax halodurans JCM 10272 Genome Sequencing.</title>
        <authorList>
            <person name="Lai Q."/>
            <person name="Li G."/>
            <person name="Shao Z."/>
        </authorList>
    </citation>
    <scope>NUCLEOTIDE SEQUENCE [LARGE SCALE GENOMIC DNA]</scope>
    <source>
        <strain evidence="1 2">JCM 10272</strain>
    </source>
</reference>
<evidence type="ECO:0000313" key="2">
    <source>
        <dbReference type="Proteomes" id="UP000022447"/>
    </source>
</evidence>
<proteinExistence type="predicted"/>
<accession>X7EHE1</accession>
<name>X7EHE1_9RHOB</name>
<dbReference type="EMBL" id="JALZ01000005">
    <property type="protein sequence ID" value="ETX15494.1"/>
    <property type="molecule type" value="Genomic_DNA"/>
</dbReference>
<gene>
    <name evidence="1" type="ORF">OCH239_15880</name>
</gene>
<organism evidence="1 2">
    <name type="scientific">Roseivivax halodurans JCM 10272</name>
    <dbReference type="NCBI Taxonomy" id="1449350"/>
    <lineage>
        <taxon>Bacteria</taxon>
        <taxon>Pseudomonadati</taxon>
        <taxon>Pseudomonadota</taxon>
        <taxon>Alphaproteobacteria</taxon>
        <taxon>Rhodobacterales</taxon>
        <taxon>Roseobacteraceae</taxon>
        <taxon>Roseivivax</taxon>
    </lineage>
</organism>
<sequence>MWLIATIGYANVALFSQSGSRRYILRVPKDGAQTRRRDEEQADLRRGVERRGIESRTYPVACTTAYWCRIGIGGRL</sequence>
<comment type="caution">
    <text evidence="1">The sequence shown here is derived from an EMBL/GenBank/DDBJ whole genome shotgun (WGS) entry which is preliminary data.</text>
</comment>
<evidence type="ECO:0000313" key="1">
    <source>
        <dbReference type="EMBL" id="ETX15494.1"/>
    </source>
</evidence>